<evidence type="ECO:0000256" key="2">
    <source>
        <dbReference type="ARBA" id="ARBA00023043"/>
    </source>
</evidence>
<feature type="compositionally biased region" description="Basic residues" evidence="4">
    <location>
        <begin position="197"/>
        <end position="206"/>
    </location>
</feature>
<name>A0A317T558_9PEZI</name>
<proteinExistence type="predicted"/>
<protein>
    <submittedName>
        <fullName evidence="5">Ankyrin</fullName>
    </submittedName>
</protein>
<feature type="region of interest" description="Disordered" evidence="4">
    <location>
        <begin position="137"/>
        <end position="206"/>
    </location>
</feature>
<dbReference type="InterPro" id="IPR002110">
    <property type="entry name" value="Ankyrin_rpt"/>
</dbReference>
<evidence type="ECO:0000256" key="1">
    <source>
        <dbReference type="ARBA" id="ARBA00022737"/>
    </source>
</evidence>
<sequence>GRTPVLWAAQSGHGSVVELLLQRGDINPDSSDVGGWTPLSYATESGHESVVKLLLERGDVNPDSPDEYGRTSELWAARSGHGSVVMLLSNERPLRLQTSPNSCLTQPISTPALRPLAEVESCPESQGEDPIPAARHCLIEPTPLSHSDEASSTQLEAPPSAPVITPTPTSDTAPDTAELEPSRPLKHRASIQPFSRSSKRKHFHSS</sequence>
<dbReference type="OrthoDB" id="426293at2759"/>
<dbReference type="STRING" id="42249.A0A317T558"/>
<dbReference type="PROSITE" id="PS50297">
    <property type="entry name" value="ANK_REP_REGION"/>
    <property type="match status" value="2"/>
</dbReference>
<feature type="compositionally biased region" description="Low complexity" evidence="4">
    <location>
        <begin position="166"/>
        <end position="176"/>
    </location>
</feature>
<dbReference type="Gene3D" id="1.25.40.20">
    <property type="entry name" value="Ankyrin repeat-containing domain"/>
    <property type="match status" value="1"/>
</dbReference>
<dbReference type="PROSITE" id="PS50088">
    <property type="entry name" value="ANK_REPEAT"/>
    <property type="match status" value="2"/>
</dbReference>
<dbReference type="SMART" id="SM00248">
    <property type="entry name" value="ANK"/>
    <property type="match status" value="3"/>
</dbReference>
<dbReference type="EMBL" id="PYWC01000001">
    <property type="protein sequence ID" value="PWW80907.1"/>
    <property type="molecule type" value="Genomic_DNA"/>
</dbReference>
<dbReference type="Pfam" id="PF12796">
    <property type="entry name" value="Ank_2"/>
    <property type="match status" value="1"/>
</dbReference>
<evidence type="ECO:0000313" key="6">
    <source>
        <dbReference type="Proteomes" id="UP000246991"/>
    </source>
</evidence>
<feature type="repeat" description="ANK" evidence="3">
    <location>
        <begin position="34"/>
        <end position="58"/>
    </location>
</feature>
<keyword evidence="2 3" id="KW-0040">ANK repeat</keyword>
<dbReference type="Proteomes" id="UP000246991">
    <property type="component" value="Unassembled WGS sequence"/>
</dbReference>
<dbReference type="PANTHER" id="PTHR24198:SF165">
    <property type="entry name" value="ANKYRIN REPEAT-CONTAINING PROTEIN-RELATED"/>
    <property type="match status" value="1"/>
</dbReference>
<evidence type="ECO:0000313" key="5">
    <source>
        <dbReference type="EMBL" id="PWW80907.1"/>
    </source>
</evidence>
<dbReference type="SUPFAM" id="SSF48403">
    <property type="entry name" value="Ankyrin repeat"/>
    <property type="match status" value="1"/>
</dbReference>
<feature type="repeat" description="ANK" evidence="3">
    <location>
        <begin position="1"/>
        <end position="24"/>
    </location>
</feature>
<accession>A0A317T558</accession>
<organism evidence="5 6">
    <name type="scientific">Tuber magnatum</name>
    <name type="common">white Piedmont truffle</name>
    <dbReference type="NCBI Taxonomy" id="42249"/>
    <lineage>
        <taxon>Eukaryota</taxon>
        <taxon>Fungi</taxon>
        <taxon>Dikarya</taxon>
        <taxon>Ascomycota</taxon>
        <taxon>Pezizomycotina</taxon>
        <taxon>Pezizomycetes</taxon>
        <taxon>Pezizales</taxon>
        <taxon>Tuberaceae</taxon>
        <taxon>Tuber</taxon>
    </lineage>
</organism>
<gene>
    <name evidence="5" type="ORF">C7212DRAFT_162326</name>
</gene>
<dbReference type="InterPro" id="IPR036770">
    <property type="entry name" value="Ankyrin_rpt-contain_sf"/>
</dbReference>
<feature type="non-terminal residue" evidence="5">
    <location>
        <position position="1"/>
    </location>
</feature>
<keyword evidence="6" id="KW-1185">Reference proteome</keyword>
<dbReference type="AlphaFoldDB" id="A0A317T558"/>
<keyword evidence="1" id="KW-0677">Repeat</keyword>
<evidence type="ECO:0000256" key="3">
    <source>
        <dbReference type="PROSITE-ProRule" id="PRU00023"/>
    </source>
</evidence>
<evidence type="ECO:0000256" key="4">
    <source>
        <dbReference type="SAM" id="MobiDB-lite"/>
    </source>
</evidence>
<comment type="caution">
    <text evidence="5">The sequence shown here is derived from an EMBL/GenBank/DDBJ whole genome shotgun (WGS) entry which is preliminary data.</text>
</comment>
<dbReference type="PANTHER" id="PTHR24198">
    <property type="entry name" value="ANKYRIN REPEAT AND PROTEIN KINASE DOMAIN-CONTAINING PROTEIN"/>
    <property type="match status" value="1"/>
</dbReference>
<reference evidence="5 6" key="1">
    <citation type="submission" date="2018-03" db="EMBL/GenBank/DDBJ databases">
        <title>Genomes of Pezizomycetes fungi and the evolution of truffles.</title>
        <authorList>
            <person name="Murat C."/>
            <person name="Payen T."/>
            <person name="Noel B."/>
            <person name="Kuo A."/>
            <person name="Martin F.M."/>
        </authorList>
    </citation>
    <scope>NUCLEOTIDE SEQUENCE [LARGE SCALE GENOMIC DNA]</scope>
    <source>
        <strain evidence="5">091103-1</strain>
    </source>
</reference>